<comment type="caution">
    <text evidence="1">The sequence shown here is derived from an EMBL/GenBank/DDBJ whole genome shotgun (WGS) entry which is preliminary data.</text>
</comment>
<name>A0A2P7UZ26_9BACL</name>
<evidence type="ECO:0000313" key="1">
    <source>
        <dbReference type="EMBL" id="PSJ92228.1"/>
    </source>
</evidence>
<keyword evidence="2" id="KW-1185">Reference proteome</keyword>
<dbReference type="Proteomes" id="UP000240419">
    <property type="component" value="Unassembled WGS sequence"/>
</dbReference>
<sequence length="153" mass="15600">VTGVTGATGTISSVFGNFWLSSAIDISPNTIVPLNVANADNSPGFLFAGGQVTVPASGIYLLSYRVTTAQASEVSFIIRRNSANITASAGTSSSADSADDGNAFGMATSFTRLVAGDIVDLFRTGGNADQFLQSFADGTTTVTGFLTLVKIAD</sequence>
<feature type="non-terminal residue" evidence="1">
    <location>
        <position position="1"/>
    </location>
</feature>
<reference evidence="1 2" key="1">
    <citation type="submission" date="2018-03" db="EMBL/GenBank/DDBJ databases">
        <title>Brevisbacillus phylogenomics.</title>
        <authorList>
            <person name="Dunlap C."/>
        </authorList>
    </citation>
    <scope>NUCLEOTIDE SEQUENCE [LARGE SCALE GENOMIC DNA]</scope>
    <source>
        <strain evidence="1 2">NRRL NRS-1210</strain>
    </source>
</reference>
<organism evidence="1 2">
    <name type="scientific">Brevibacillus fortis</name>
    <dbReference type="NCBI Taxonomy" id="2126352"/>
    <lineage>
        <taxon>Bacteria</taxon>
        <taxon>Bacillati</taxon>
        <taxon>Bacillota</taxon>
        <taxon>Bacilli</taxon>
        <taxon>Bacillales</taxon>
        <taxon>Paenibacillaceae</taxon>
        <taxon>Brevibacillus</taxon>
    </lineage>
</organism>
<evidence type="ECO:0000313" key="2">
    <source>
        <dbReference type="Proteomes" id="UP000240419"/>
    </source>
</evidence>
<gene>
    <name evidence="1" type="ORF">C7R93_20285</name>
</gene>
<dbReference type="Gene3D" id="2.60.120.40">
    <property type="match status" value="1"/>
</dbReference>
<dbReference type="EMBL" id="PXZM01000034">
    <property type="protein sequence ID" value="PSJ92228.1"/>
    <property type="molecule type" value="Genomic_DNA"/>
</dbReference>
<proteinExistence type="predicted"/>
<dbReference type="InterPro" id="IPR008983">
    <property type="entry name" value="Tumour_necrosis_fac-like_dom"/>
</dbReference>
<accession>A0A2P7UZ26</accession>
<evidence type="ECO:0008006" key="3">
    <source>
        <dbReference type="Google" id="ProtNLM"/>
    </source>
</evidence>
<dbReference type="AlphaFoldDB" id="A0A2P7UZ26"/>
<dbReference type="SUPFAM" id="SSF49842">
    <property type="entry name" value="TNF-like"/>
    <property type="match status" value="1"/>
</dbReference>
<protein>
    <recommendedName>
        <fullName evidence="3">C1q domain-containing protein</fullName>
    </recommendedName>
</protein>